<name>A0A9N8VIH0_9GLOM</name>
<dbReference type="Proteomes" id="UP000789706">
    <property type="component" value="Unassembled WGS sequence"/>
</dbReference>
<accession>A0A9N8VIH0</accession>
<sequence>MNTFLNLAENKKDKRRNLLCCRSFEDCRNLIFLNYKLFYHMTKCKG</sequence>
<comment type="caution">
    <text evidence="1">The sequence shown here is derived from an EMBL/GenBank/DDBJ whole genome shotgun (WGS) entry which is preliminary data.</text>
</comment>
<organism evidence="1 2">
    <name type="scientific">Diversispora eburnea</name>
    <dbReference type="NCBI Taxonomy" id="1213867"/>
    <lineage>
        <taxon>Eukaryota</taxon>
        <taxon>Fungi</taxon>
        <taxon>Fungi incertae sedis</taxon>
        <taxon>Mucoromycota</taxon>
        <taxon>Glomeromycotina</taxon>
        <taxon>Glomeromycetes</taxon>
        <taxon>Diversisporales</taxon>
        <taxon>Diversisporaceae</taxon>
        <taxon>Diversispora</taxon>
    </lineage>
</organism>
<protein>
    <submittedName>
        <fullName evidence="1">5467_t:CDS:1</fullName>
    </submittedName>
</protein>
<dbReference type="EMBL" id="CAJVPK010000113">
    <property type="protein sequence ID" value="CAG8451625.1"/>
    <property type="molecule type" value="Genomic_DNA"/>
</dbReference>
<gene>
    <name evidence="1" type="ORF">DEBURN_LOCUS2169</name>
</gene>
<keyword evidence="2" id="KW-1185">Reference proteome</keyword>
<reference evidence="1" key="1">
    <citation type="submission" date="2021-06" db="EMBL/GenBank/DDBJ databases">
        <authorList>
            <person name="Kallberg Y."/>
            <person name="Tangrot J."/>
            <person name="Rosling A."/>
        </authorList>
    </citation>
    <scope>NUCLEOTIDE SEQUENCE</scope>
    <source>
        <strain evidence="1">AZ414A</strain>
    </source>
</reference>
<evidence type="ECO:0000313" key="2">
    <source>
        <dbReference type="Proteomes" id="UP000789706"/>
    </source>
</evidence>
<dbReference type="AlphaFoldDB" id="A0A9N8VIH0"/>
<proteinExistence type="predicted"/>
<evidence type="ECO:0000313" key="1">
    <source>
        <dbReference type="EMBL" id="CAG8451625.1"/>
    </source>
</evidence>